<feature type="compositionally biased region" description="Low complexity" evidence="7">
    <location>
        <begin position="8"/>
        <end position="19"/>
    </location>
</feature>
<reference evidence="8 9" key="1">
    <citation type="submission" date="2019-06" db="EMBL/GenBank/DDBJ databases">
        <title>Quisquiliibacterium sp. nov., isolated from a maize field.</title>
        <authorList>
            <person name="Lin S.-Y."/>
            <person name="Tsai C.-F."/>
            <person name="Young C.-C."/>
        </authorList>
    </citation>
    <scope>NUCLEOTIDE SEQUENCE [LARGE SCALE GENOMIC DNA]</scope>
    <source>
        <strain evidence="8 9">CC-CFT501</strain>
    </source>
</reference>
<comment type="subcellular location">
    <subcellularLocation>
        <location evidence="6">Cytoplasm</location>
    </subcellularLocation>
</comment>
<sequence length="102" mass="10756">MARSNSPDAGRTAADAAGGNPDALPDASATPDRFESALSELEGIVQQMEGGSLSLEQSLAAYRRGAELVGTARKALAEVEQQVRILEADVLRPFDARQDEEA</sequence>
<proteinExistence type="inferred from homology"/>
<dbReference type="HAMAP" id="MF_00337">
    <property type="entry name" value="Exonuc_7_S"/>
    <property type="match status" value="1"/>
</dbReference>
<evidence type="ECO:0000256" key="5">
    <source>
        <dbReference type="ARBA" id="ARBA00022839"/>
    </source>
</evidence>
<dbReference type="SUPFAM" id="SSF116842">
    <property type="entry name" value="XseB-like"/>
    <property type="match status" value="1"/>
</dbReference>
<evidence type="ECO:0000256" key="4">
    <source>
        <dbReference type="ARBA" id="ARBA00022801"/>
    </source>
</evidence>
<feature type="region of interest" description="Disordered" evidence="7">
    <location>
        <begin position="1"/>
        <end position="35"/>
    </location>
</feature>
<dbReference type="Gene3D" id="1.10.287.1040">
    <property type="entry name" value="Exonuclease VII, small subunit"/>
    <property type="match status" value="1"/>
</dbReference>
<dbReference type="PANTHER" id="PTHR34137">
    <property type="entry name" value="EXODEOXYRIBONUCLEASE 7 SMALL SUBUNIT"/>
    <property type="match status" value="1"/>
</dbReference>
<dbReference type="EMBL" id="VDUY01000001">
    <property type="protein sequence ID" value="TXL68234.1"/>
    <property type="molecule type" value="Genomic_DNA"/>
</dbReference>
<comment type="caution">
    <text evidence="8">The sequence shown here is derived from an EMBL/GenBank/DDBJ whole genome shotgun (WGS) entry which is preliminary data.</text>
</comment>
<dbReference type="NCBIfam" id="TIGR01280">
    <property type="entry name" value="xseB"/>
    <property type="match status" value="1"/>
</dbReference>
<evidence type="ECO:0000313" key="8">
    <source>
        <dbReference type="EMBL" id="TXL68234.1"/>
    </source>
</evidence>
<comment type="function">
    <text evidence="6">Bidirectionally degrades single-stranded DNA into large acid-insoluble oligonucleotides, which are then degraded further into small acid-soluble oligonucleotides.</text>
</comment>
<comment type="similarity">
    <text evidence="1 6">Belongs to the XseB family.</text>
</comment>
<dbReference type="InterPro" id="IPR037004">
    <property type="entry name" value="Exonuc_VII_ssu_sf"/>
</dbReference>
<organism evidence="8 9">
    <name type="scientific">Zeimonas arvi</name>
    <dbReference type="NCBI Taxonomy" id="2498847"/>
    <lineage>
        <taxon>Bacteria</taxon>
        <taxon>Pseudomonadati</taxon>
        <taxon>Pseudomonadota</taxon>
        <taxon>Betaproteobacteria</taxon>
        <taxon>Burkholderiales</taxon>
        <taxon>Burkholderiaceae</taxon>
        <taxon>Zeimonas</taxon>
    </lineage>
</organism>
<dbReference type="InterPro" id="IPR003761">
    <property type="entry name" value="Exonuc_VII_S"/>
</dbReference>
<dbReference type="EC" id="3.1.11.6" evidence="6"/>
<keyword evidence="4 6" id="KW-0378">Hydrolase</keyword>
<dbReference type="Pfam" id="PF02609">
    <property type="entry name" value="Exonuc_VII_S"/>
    <property type="match status" value="1"/>
</dbReference>
<dbReference type="GO" id="GO:0008855">
    <property type="term" value="F:exodeoxyribonuclease VII activity"/>
    <property type="evidence" value="ECO:0007669"/>
    <property type="project" value="UniProtKB-UniRule"/>
</dbReference>
<dbReference type="GO" id="GO:0005829">
    <property type="term" value="C:cytosol"/>
    <property type="evidence" value="ECO:0007669"/>
    <property type="project" value="TreeGrafter"/>
</dbReference>
<dbReference type="GO" id="GO:0006308">
    <property type="term" value="P:DNA catabolic process"/>
    <property type="evidence" value="ECO:0007669"/>
    <property type="project" value="UniProtKB-UniRule"/>
</dbReference>
<gene>
    <name evidence="6" type="primary">xseB</name>
    <name evidence="8" type="ORF">FHP08_00610</name>
</gene>
<dbReference type="NCBIfam" id="NF002141">
    <property type="entry name" value="PRK00977.1-5"/>
    <property type="match status" value="1"/>
</dbReference>
<evidence type="ECO:0000313" key="9">
    <source>
        <dbReference type="Proteomes" id="UP000321548"/>
    </source>
</evidence>
<dbReference type="PANTHER" id="PTHR34137:SF1">
    <property type="entry name" value="EXODEOXYRIBONUCLEASE 7 SMALL SUBUNIT"/>
    <property type="match status" value="1"/>
</dbReference>
<comment type="catalytic activity">
    <reaction evidence="6">
        <text>Exonucleolytic cleavage in either 5'- to 3'- or 3'- to 5'-direction to yield nucleoside 5'-phosphates.</text>
        <dbReference type="EC" id="3.1.11.6"/>
    </reaction>
</comment>
<evidence type="ECO:0000256" key="3">
    <source>
        <dbReference type="ARBA" id="ARBA00022722"/>
    </source>
</evidence>
<keyword evidence="5 6" id="KW-0269">Exonuclease</keyword>
<keyword evidence="3 6" id="KW-0540">Nuclease</keyword>
<comment type="subunit">
    <text evidence="6">Heterooligomer composed of large and small subunits.</text>
</comment>
<name>A0A5C8P521_9BURK</name>
<evidence type="ECO:0000256" key="2">
    <source>
        <dbReference type="ARBA" id="ARBA00022490"/>
    </source>
</evidence>
<dbReference type="Proteomes" id="UP000321548">
    <property type="component" value="Unassembled WGS sequence"/>
</dbReference>
<dbReference type="GO" id="GO:0009318">
    <property type="term" value="C:exodeoxyribonuclease VII complex"/>
    <property type="evidence" value="ECO:0007669"/>
    <property type="project" value="UniProtKB-UniRule"/>
</dbReference>
<dbReference type="RefSeq" id="WP_147702375.1">
    <property type="nucleotide sequence ID" value="NZ_VDUY01000001.1"/>
</dbReference>
<dbReference type="OrthoDB" id="287668at2"/>
<evidence type="ECO:0000256" key="7">
    <source>
        <dbReference type="SAM" id="MobiDB-lite"/>
    </source>
</evidence>
<keyword evidence="2 6" id="KW-0963">Cytoplasm</keyword>
<protein>
    <recommendedName>
        <fullName evidence="6">Exodeoxyribonuclease 7 small subunit</fullName>
        <ecNumber evidence="6">3.1.11.6</ecNumber>
    </recommendedName>
    <alternativeName>
        <fullName evidence="6">Exodeoxyribonuclease VII small subunit</fullName>
        <shortName evidence="6">Exonuclease VII small subunit</shortName>
    </alternativeName>
</protein>
<keyword evidence="9" id="KW-1185">Reference proteome</keyword>
<accession>A0A5C8P521</accession>
<evidence type="ECO:0000256" key="6">
    <source>
        <dbReference type="HAMAP-Rule" id="MF_00337"/>
    </source>
</evidence>
<dbReference type="AlphaFoldDB" id="A0A5C8P521"/>
<evidence type="ECO:0000256" key="1">
    <source>
        <dbReference type="ARBA" id="ARBA00009998"/>
    </source>
</evidence>